<dbReference type="CDD" id="cd00531">
    <property type="entry name" value="NTF2_like"/>
    <property type="match status" value="1"/>
</dbReference>
<feature type="region of interest" description="Disordered" evidence="1">
    <location>
        <begin position="1"/>
        <end position="37"/>
    </location>
</feature>
<dbReference type="RefSeq" id="WP_277279733.1">
    <property type="nucleotide sequence ID" value="NZ_JAROCY010000018.1"/>
</dbReference>
<protein>
    <submittedName>
        <fullName evidence="3">Nuclear transport factor 2 family protein</fullName>
    </submittedName>
</protein>
<evidence type="ECO:0000313" key="3">
    <source>
        <dbReference type="EMBL" id="MDF8334962.1"/>
    </source>
</evidence>
<gene>
    <name evidence="3" type="ORF">POM99_17270</name>
</gene>
<dbReference type="SUPFAM" id="SSF54427">
    <property type="entry name" value="NTF2-like"/>
    <property type="match status" value="1"/>
</dbReference>
<evidence type="ECO:0000313" key="4">
    <source>
        <dbReference type="Proteomes" id="UP001222770"/>
    </source>
</evidence>
<dbReference type="Pfam" id="PF13577">
    <property type="entry name" value="SnoaL_4"/>
    <property type="match status" value="1"/>
</dbReference>
<reference evidence="3 4" key="1">
    <citation type="submission" date="2023-03" db="EMBL/GenBank/DDBJ databases">
        <title>Novosphingobium cyanobacteriorum sp. nov., isolated from a eutrophic reservoir during the Microcystis bloom period.</title>
        <authorList>
            <person name="Kang M."/>
            <person name="Le V."/>
            <person name="Ko S.-R."/>
            <person name="Lee S.-A."/>
            <person name="Ahn C.-Y."/>
        </authorList>
    </citation>
    <scope>NUCLEOTIDE SEQUENCE [LARGE SCALE GENOMIC DNA]</scope>
    <source>
        <strain evidence="3 4">HBC54</strain>
    </source>
</reference>
<accession>A0ABT6CM74</accession>
<dbReference type="Proteomes" id="UP001222770">
    <property type="component" value="Unassembled WGS sequence"/>
</dbReference>
<comment type="caution">
    <text evidence="3">The sequence shown here is derived from an EMBL/GenBank/DDBJ whole genome shotgun (WGS) entry which is preliminary data.</text>
</comment>
<evidence type="ECO:0000259" key="2">
    <source>
        <dbReference type="Pfam" id="PF13577"/>
    </source>
</evidence>
<dbReference type="InterPro" id="IPR037401">
    <property type="entry name" value="SnoaL-like"/>
</dbReference>
<keyword evidence="4" id="KW-1185">Reference proteome</keyword>
<dbReference type="Gene3D" id="3.10.450.50">
    <property type="match status" value="1"/>
</dbReference>
<name>A0ABT6CM74_9SPHN</name>
<feature type="domain" description="SnoaL-like" evidence="2">
    <location>
        <begin position="49"/>
        <end position="166"/>
    </location>
</feature>
<proteinExistence type="predicted"/>
<dbReference type="EMBL" id="JAROCY010000018">
    <property type="protein sequence ID" value="MDF8334962.1"/>
    <property type="molecule type" value="Genomic_DNA"/>
</dbReference>
<dbReference type="InterPro" id="IPR032710">
    <property type="entry name" value="NTF2-like_dom_sf"/>
</dbReference>
<organism evidence="3 4">
    <name type="scientific">Novosphingobium cyanobacteriorum</name>
    <dbReference type="NCBI Taxonomy" id="3024215"/>
    <lineage>
        <taxon>Bacteria</taxon>
        <taxon>Pseudomonadati</taxon>
        <taxon>Pseudomonadota</taxon>
        <taxon>Alphaproteobacteria</taxon>
        <taxon>Sphingomonadales</taxon>
        <taxon>Sphingomonadaceae</taxon>
        <taxon>Novosphingobium</taxon>
    </lineage>
</organism>
<evidence type="ECO:0000256" key="1">
    <source>
        <dbReference type="SAM" id="MobiDB-lite"/>
    </source>
</evidence>
<sequence>MTSQSFITQAIDPPPKRDSLVQAEPISNHPSRLGRSKRMTENLAERLDRMESLDAIRQLASKYALAVDMRDLDAIVNLYVADVKVTRSSSGREALKASFATVLRSFRASVHHIGGHVIEFDDPDNAHGIVYCRCEHEVGGQWVPVYLYYLDLYRRENGRWYFRRRNPSELYGADVLERPQPGIIHWPGAPDRFGSWHAHFPSWAEFWEKDDAPDTAIAPEPARDAFIDSMRRGERRVVAMDFAFSKRRDA</sequence>